<feature type="transmembrane region" description="Helical" evidence="6">
    <location>
        <begin position="191"/>
        <end position="212"/>
    </location>
</feature>
<feature type="transmembrane region" description="Helical" evidence="6">
    <location>
        <begin position="251"/>
        <end position="270"/>
    </location>
</feature>
<feature type="transmembrane region" description="Helical" evidence="6">
    <location>
        <begin position="129"/>
        <end position="147"/>
    </location>
</feature>
<feature type="transmembrane region" description="Helical" evidence="6">
    <location>
        <begin position="74"/>
        <end position="93"/>
    </location>
</feature>
<evidence type="ECO:0000313" key="8">
    <source>
        <dbReference type="EMBL" id="SDX98417.1"/>
    </source>
</evidence>
<dbReference type="InterPro" id="IPR037185">
    <property type="entry name" value="EmrE-like"/>
</dbReference>
<dbReference type="InterPro" id="IPR000620">
    <property type="entry name" value="EamA_dom"/>
</dbReference>
<keyword evidence="9" id="KW-1185">Reference proteome</keyword>
<evidence type="ECO:0000313" key="9">
    <source>
        <dbReference type="Proteomes" id="UP000199286"/>
    </source>
</evidence>
<keyword evidence="3 6" id="KW-0812">Transmembrane</keyword>
<dbReference type="EMBL" id="FNPF01000002">
    <property type="protein sequence ID" value="SDX98417.1"/>
    <property type="molecule type" value="Genomic_DNA"/>
</dbReference>
<evidence type="ECO:0000256" key="1">
    <source>
        <dbReference type="ARBA" id="ARBA00004141"/>
    </source>
</evidence>
<feature type="domain" description="EamA" evidence="7">
    <location>
        <begin position="15"/>
        <end position="144"/>
    </location>
</feature>
<evidence type="ECO:0000259" key="7">
    <source>
        <dbReference type="Pfam" id="PF00892"/>
    </source>
</evidence>
<dbReference type="InterPro" id="IPR050638">
    <property type="entry name" value="AA-Vitamin_Transporters"/>
</dbReference>
<name>A0A1H3G5U9_9RHOB</name>
<feature type="transmembrane region" description="Helical" evidence="6">
    <location>
        <begin position="276"/>
        <end position="294"/>
    </location>
</feature>
<accession>A0A1H3G5U9</accession>
<dbReference type="AlphaFoldDB" id="A0A1H3G5U9"/>
<evidence type="ECO:0000256" key="5">
    <source>
        <dbReference type="ARBA" id="ARBA00023136"/>
    </source>
</evidence>
<keyword evidence="4 6" id="KW-1133">Transmembrane helix</keyword>
<comment type="subcellular location">
    <subcellularLocation>
        <location evidence="1">Membrane</location>
        <topology evidence="1">Multi-pass membrane protein</topology>
    </subcellularLocation>
</comment>
<evidence type="ECO:0000256" key="6">
    <source>
        <dbReference type="SAM" id="Phobius"/>
    </source>
</evidence>
<dbReference type="STRING" id="321339.SAMN05444340_102168"/>
<gene>
    <name evidence="8" type="ORF">SAMN05444340_102168</name>
</gene>
<dbReference type="Proteomes" id="UP000199286">
    <property type="component" value="Unassembled WGS sequence"/>
</dbReference>
<evidence type="ECO:0000256" key="4">
    <source>
        <dbReference type="ARBA" id="ARBA00022989"/>
    </source>
</evidence>
<reference evidence="8 9" key="1">
    <citation type="submission" date="2016-10" db="EMBL/GenBank/DDBJ databases">
        <authorList>
            <person name="de Groot N.N."/>
        </authorList>
    </citation>
    <scope>NUCLEOTIDE SEQUENCE [LARGE SCALE GENOMIC DNA]</scope>
    <source>
        <strain evidence="8 9">DSM 26880</strain>
    </source>
</reference>
<feature type="transmembrane region" description="Helical" evidence="6">
    <location>
        <begin position="159"/>
        <end position="179"/>
    </location>
</feature>
<dbReference type="Pfam" id="PF00892">
    <property type="entry name" value="EamA"/>
    <property type="match status" value="2"/>
</dbReference>
<sequence>MWRMARRDAIDLVGASGLVVFSTLLAANQVVIKLTNGGIGPIFGAGLRSVLALCVLGLWVWFAGRRITGLRAAFWPGLMLGGFFTIEFVMLFLALDLTTVSRASILFYSMPVWLAVVAHFALPNERLSARRVVGLGLAMAGVTWALADPQSLGAGDLRGDLLALGAAFAWMGIALAVRLTRVSKLTAETQLFFQLAVSALALIAVAPLFGPLLRDPTWLHWAGLGFQATFVASLGFLFWLGLMAIYPASDIAAFSFLSPVLAVGMGWLLLDEPVGPGFAGALTLVAVGIVLINLRRKTPAGAA</sequence>
<evidence type="ECO:0000256" key="2">
    <source>
        <dbReference type="ARBA" id="ARBA00007362"/>
    </source>
</evidence>
<keyword evidence="5 6" id="KW-0472">Membrane</keyword>
<feature type="transmembrane region" description="Helical" evidence="6">
    <location>
        <begin position="105"/>
        <end position="122"/>
    </location>
</feature>
<organism evidence="8 9">
    <name type="scientific">Citreimonas salinaria</name>
    <dbReference type="NCBI Taxonomy" id="321339"/>
    <lineage>
        <taxon>Bacteria</taxon>
        <taxon>Pseudomonadati</taxon>
        <taxon>Pseudomonadota</taxon>
        <taxon>Alphaproteobacteria</taxon>
        <taxon>Rhodobacterales</taxon>
        <taxon>Roseobacteraceae</taxon>
        <taxon>Citreimonas</taxon>
    </lineage>
</organism>
<proteinExistence type="inferred from homology"/>
<dbReference type="GO" id="GO:0016020">
    <property type="term" value="C:membrane"/>
    <property type="evidence" value="ECO:0007669"/>
    <property type="project" value="UniProtKB-SubCell"/>
</dbReference>
<evidence type="ECO:0000256" key="3">
    <source>
        <dbReference type="ARBA" id="ARBA00022692"/>
    </source>
</evidence>
<dbReference type="PANTHER" id="PTHR32322">
    <property type="entry name" value="INNER MEMBRANE TRANSPORTER"/>
    <property type="match status" value="1"/>
</dbReference>
<feature type="domain" description="EamA" evidence="7">
    <location>
        <begin position="158"/>
        <end position="293"/>
    </location>
</feature>
<dbReference type="SUPFAM" id="SSF103481">
    <property type="entry name" value="Multidrug resistance efflux transporter EmrE"/>
    <property type="match status" value="2"/>
</dbReference>
<protein>
    <submittedName>
        <fullName evidence="8">Permease of the drug/metabolite transporter (DMT) superfamily</fullName>
    </submittedName>
</protein>
<comment type="similarity">
    <text evidence="2">Belongs to the EamA transporter family.</text>
</comment>
<dbReference type="PANTHER" id="PTHR32322:SF2">
    <property type="entry name" value="EAMA DOMAIN-CONTAINING PROTEIN"/>
    <property type="match status" value="1"/>
</dbReference>
<feature type="transmembrane region" description="Helical" evidence="6">
    <location>
        <begin position="42"/>
        <end position="62"/>
    </location>
</feature>
<feature type="transmembrane region" description="Helical" evidence="6">
    <location>
        <begin position="218"/>
        <end position="239"/>
    </location>
</feature>